<dbReference type="RefSeq" id="WP_111490453.1">
    <property type="nucleotide sequence ID" value="NZ_CP031264.1"/>
</dbReference>
<proteinExistence type="predicted"/>
<keyword evidence="3" id="KW-1185">Reference proteome</keyword>
<sequence length="65" mass="7136">MSGDQGEEQRRQQARRTPPAGLVFDDPLDRQTSDDTDTGWGEAPAGSSGGRDLDWYLSQKPPHHG</sequence>
<dbReference type="EMBL" id="CP031264">
    <property type="protein sequence ID" value="AXI79105.1"/>
    <property type="molecule type" value="Genomic_DNA"/>
</dbReference>
<feature type="region of interest" description="Disordered" evidence="1">
    <location>
        <begin position="1"/>
        <end position="65"/>
    </location>
</feature>
<gene>
    <name evidence="2" type="ORF">C7M71_018465</name>
</gene>
<accession>A0A345SZF0</accession>
<protein>
    <submittedName>
        <fullName evidence="2">Uncharacterized protein</fullName>
    </submittedName>
</protein>
<dbReference type="Proteomes" id="UP000249340">
    <property type="component" value="Chromosome"/>
</dbReference>
<evidence type="ECO:0000256" key="1">
    <source>
        <dbReference type="SAM" id="MobiDB-lite"/>
    </source>
</evidence>
<evidence type="ECO:0000313" key="2">
    <source>
        <dbReference type="EMBL" id="AXI79105.1"/>
    </source>
</evidence>
<dbReference type="KEGG" id="stri:C7M71_018465"/>
<reference evidence="3" key="1">
    <citation type="submission" date="2018-07" db="EMBL/GenBank/DDBJ databases">
        <title>Streptacidiphilus bronchialis DSM 106435 chromosome.</title>
        <authorList>
            <person name="Batra D."/>
            <person name="Gulvik C.A."/>
        </authorList>
    </citation>
    <scope>NUCLEOTIDE SEQUENCE [LARGE SCALE GENOMIC DNA]</scope>
    <source>
        <strain evidence="3">DSM 106435</strain>
    </source>
</reference>
<evidence type="ECO:0000313" key="3">
    <source>
        <dbReference type="Proteomes" id="UP000249340"/>
    </source>
</evidence>
<name>A0A345SZF0_9ACTN</name>
<dbReference type="AlphaFoldDB" id="A0A345SZF0"/>
<organism evidence="2 3">
    <name type="scientific">Peterkaempfera bronchialis</name>
    <dbReference type="NCBI Taxonomy" id="2126346"/>
    <lineage>
        <taxon>Bacteria</taxon>
        <taxon>Bacillati</taxon>
        <taxon>Actinomycetota</taxon>
        <taxon>Actinomycetes</taxon>
        <taxon>Kitasatosporales</taxon>
        <taxon>Streptomycetaceae</taxon>
        <taxon>Peterkaempfera</taxon>
    </lineage>
</organism>
<dbReference type="OrthoDB" id="4843807at2"/>